<evidence type="ECO:0000313" key="3">
    <source>
        <dbReference type="Proteomes" id="UP000076021"/>
    </source>
</evidence>
<gene>
    <name evidence="2" type="ORF">ATY39_06430</name>
</gene>
<evidence type="ECO:0000313" key="2">
    <source>
        <dbReference type="EMBL" id="AMW99125.1"/>
    </source>
</evidence>
<reference evidence="2 3" key="1">
    <citation type="journal article" date="2016" name="Genome Announc.">
        <title>Whole-Genome Sequence of Rummeliibacillus stabekisii Strain PP9 Isolated from Antarctic Soil.</title>
        <authorList>
            <person name="da Mota F.F."/>
            <person name="Vollu R.E."/>
            <person name="Jurelevicius D."/>
            <person name="Seldin L."/>
        </authorList>
    </citation>
    <scope>NUCLEOTIDE SEQUENCE [LARGE SCALE GENOMIC DNA]</scope>
    <source>
        <strain evidence="2 3">PP9</strain>
    </source>
</reference>
<dbReference type="KEGG" id="rst:ATY39_06430"/>
<feature type="region of interest" description="Disordered" evidence="1">
    <location>
        <begin position="1"/>
        <end position="73"/>
    </location>
</feature>
<name>A0A143HCD9_9BACL</name>
<organism evidence="2 3">
    <name type="scientific">Rummeliibacillus stabekisii</name>
    <dbReference type="NCBI Taxonomy" id="241244"/>
    <lineage>
        <taxon>Bacteria</taxon>
        <taxon>Bacillati</taxon>
        <taxon>Bacillota</taxon>
        <taxon>Bacilli</taxon>
        <taxon>Bacillales</taxon>
        <taxon>Caryophanaceae</taxon>
        <taxon>Rummeliibacillus</taxon>
    </lineage>
</organism>
<dbReference type="Proteomes" id="UP000076021">
    <property type="component" value="Chromosome"/>
</dbReference>
<feature type="compositionally biased region" description="Basic and acidic residues" evidence="1">
    <location>
        <begin position="1"/>
        <end position="36"/>
    </location>
</feature>
<keyword evidence="3" id="KW-1185">Reference proteome</keyword>
<dbReference type="EMBL" id="CP014806">
    <property type="protein sequence ID" value="AMW99125.1"/>
    <property type="molecule type" value="Genomic_DNA"/>
</dbReference>
<dbReference type="STRING" id="241244.ATY39_06430"/>
<feature type="compositionally biased region" description="Basic and acidic residues" evidence="1">
    <location>
        <begin position="53"/>
        <end position="73"/>
    </location>
</feature>
<dbReference type="AlphaFoldDB" id="A0A143HCD9"/>
<reference evidence="3" key="2">
    <citation type="submission" date="2016-03" db="EMBL/GenBank/DDBJ databases">
        <authorList>
            <person name="Ploux O."/>
        </authorList>
    </citation>
    <scope>NUCLEOTIDE SEQUENCE [LARGE SCALE GENOMIC DNA]</scope>
    <source>
        <strain evidence="3">PP9</strain>
    </source>
</reference>
<evidence type="ECO:0000256" key="1">
    <source>
        <dbReference type="SAM" id="MobiDB-lite"/>
    </source>
</evidence>
<sequence>MKMKENDKAENLKEGPLDTPDEVKSDKESIYDKDPEMQTVDPIPMEELNQQVEDEKHNHHTKDTSSSEERYPG</sequence>
<protein>
    <submittedName>
        <fullName evidence="2">Uncharacterized protein</fullName>
    </submittedName>
</protein>
<accession>A0A143HCD9</accession>
<proteinExistence type="predicted"/>